<dbReference type="OrthoDB" id="10051322at2759"/>
<dbReference type="Pfam" id="PF02937">
    <property type="entry name" value="COX6C"/>
    <property type="match status" value="1"/>
</dbReference>
<name>A0A8J5MNC8_HOMAM</name>
<dbReference type="PANTHER" id="PTHR48416">
    <property type="entry name" value="CYTOCHROME C OXIDASE SUBUNIT 6C"/>
    <property type="match status" value="1"/>
</dbReference>
<dbReference type="PANTHER" id="PTHR48416:SF1">
    <property type="entry name" value="CYTOCHROME C OXIDASE SUBUNIT 6C"/>
    <property type="match status" value="1"/>
</dbReference>
<organism evidence="1 2">
    <name type="scientific">Homarus americanus</name>
    <name type="common">American lobster</name>
    <dbReference type="NCBI Taxonomy" id="6706"/>
    <lineage>
        <taxon>Eukaryota</taxon>
        <taxon>Metazoa</taxon>
        <taxon>Ecdysozoa</taxon>
        <taxon>Arthropoda</taxon>
        <taxon>Crustacea</taxon>
        <taxon>Multicrustacea</taxon>
        <taxon>Malacostraca</taxon>
        <taxon>Eumalacostraca</taxon>
        <taxon>Eucarida</taxon>
        <taxon>Decapoda</taxon>
        <taxon>Pleocyemata</taxon>
        <taxon>Astacidea</taxon>
        <taxon>Nephropoidea</taxon>
        <taxon>Nephropidae</taxon>
        <taxon>Homarus</taxon>
    </lineage>
</organism>
<keyword evidence="2" id="KW-1185">Reference proteome</keyword>
<accession>A0A8J5MNC8</accession>
<protein>
    <submittedName>
        <fullName evidence="1">Cytochrome c oxidase subunit 6C-1-like</fullName>
    </submittedName>
</protein>
<gene>
    <name evidence="1" type="primary">Cox6c1-L</name>
    <name evidence="1" type="ORF">Hamer_G021467</name>
</gene>
<proteinExistence type="predicted"/>
<evidence type="ECO:0000313" key="1">
    <source>
        <dbReference type="EMBL" id="KAG7157774.1"/>
    </source>
</evidence>
<dbReference type="InterPro" id="IPR051389">
    <property type="entry name" value="Cytochrome_c_oxidase_VIc"/>
</dbReference>
<reference evidence="1" key="1">
    <citation type="journal article" date="2021" name="Sci. Adv.">
        <title>The American lobster genome reveals insights on longevity, neural, and immune adaptations.</title>
        <authorList>
            <person name="Polinski J.M."/>
            <person name="Zimin A.V."/>
            <person name="Clark K.F."/>
            <person name="Kohn A.B."/>
            <person name="Sadowski N."/>
            <person name="Timp W."/>
            <person name="Ptitsyn A."/>
            <person name="Khanna P."/>
            <person name="Romanova D.Y."/>
            <person name="Williams P."/>
            <person name="Greenwood S.J."/>
            <person name="Moroz L.L."/>
            <person name="Walt D.R."/>
            <person name="Bodnar A.G."/>
        </authorList>
    </citation>
    <scope>NUCLEOTIDE SEQUENCE</scope>
    <source>
        <strain evidence="1">GMGI-L3</strain>
    </source>
</reference>
<dbReference type="CDD" id="cd22901">
    <property type="entry name" value="CcO_VIc"/>
    <property type="match status" value="1"/>
</dbReference>
<sequence>MAQEAATRRLPHSLLRHLRSSSRSSLDTTMSLTKPVMRGLLTSQIKRQLVIATVLSGVAVAGWKILVQNPRKQLYADFYKDYDAQAEFDRIRNLGLFQSCRPDGEEAEE</sequence>
<comment type="caution">
    <text evidence="1">The sequence shown here is derived from an EMBL/GenBank/DDBJ whole genome shotgun (WGS) entry which is preliminary data.</text>
</comment>
<evidence type="ECO:0000313" key="2">
    <source>
        <dbReference type="Proteomes" id="UP000747542"/>
    </source>
</evidence>
<dbReference type="InterPro" id="IPR034884">
    <property type="entry name" value="Cytochrome_c_oxidase_VIc/VIIs"/>
</dbReference>
<dbReference type="EMBL" id="JAHLQT010036980">
    <property type="protein sequence ID" value="KAG7157774.1"/>
    <property type="molecule type" value="Genomic_DNA"/>
</dbReference>
<dbReference type="Proteomes" id="UP000747542">
    <property type="component" value="Unassembled WGS sequence"/>
</dbReference>
<dbReference type="AlphaFoldDB" id="A0A8J5MNC8"/>